<dbReference type="GO" id="GO:0051539">
    <property type="term" value="F:4 iron, 4 sulfur cluster binding"/>
    <property type="evidence" value="ECO:0007669"/>
    <property type="project" value="UniProtKB-KW"/>
</dbReference>
<evidence type="ECO:0000256" key="4">
    <source>
        <dbReference type="ARBA" id="ARBA00022723"/>
    </source>
</evidence>
<dbReference type="InterPro" id="IPR023875">
    <property type="entry name" value="DNA_repair_put"/>
</dbReference>
<dbReference type="PATRIC" id="fig|1123069.3.peg.1492"/>
<name>S9SK20_9RHOB</name>
<dbReference type="Pfam" id="PF03167">
    <property type="entry name" value="UDG"/>
    <property type="match status" value="1"/>
</dbReference>
<dbReference type="InterPro" id="IPR051536">
    <property type="entry name" value="UDG_Type-4/5"/>
</dbReference>
<evidence type="ECO:0000256" key="10">
    <source>
        <dbReference type="SAM" id="MobiDB-lite"/>
    </source>
</evidence>
<feature type="compositionally biased region" description="Low complexity" evidence="10">
    <location>
        <begin position="486"/>
        <end position="509"/>
    </location>
</feature>
<feature type="domain" description="Uracil-DNA glycosylase-like" evidence="11">
    <location>
        <begin position="310"/>
        <end position="470"/>
    </location>
</feature>
<evidence type="ECO:0000313" key="12">
    <source>
        <dbReference type="EMBL" id="EPX86704.1"/>
    </source>
</evidence>
<dbReference type="SUPFAM" id="SSF52141">
    <property type="entry name" value="Uracil-DNA glycosylase-like"/>
    <property type="match status" value="1"/>
</dbReference>
<comment type="caution">
    <text evidence="12">The sequence shown here is derived from an EMBL/GenBank/DDBJ whole genome shotgun (WGS) entry which is preliminary data.</text>
</comment>
<dbReference type="InterPro" id="IPR005122">
    <property type="entry name" value="Uracil-DNA_glycosylase-like"/>
</dbReference>
<keyword evidence="6" id="KW-0378">Hydrolase</keyword>
<dbReference type="STRING" id="1123069.ruthe_01522"/>
<keyword evidence="12" id="KW-0808">Transferase</keyword>
<dbReference type="PANTHER" id="PTHR33693:SF9">
    <property type="entry name" value="TYPE-4 URACIL-DNA GLYCOSYLASE"/>
    <property type="match status" value="1"/>
</dbReference>
<evidence type="ECO:0000256" key="3">
    <source>
        <dbReference type="ARBA" id="ARBA00022485"/>
    </source>
</evidence>
<dbReference type="InterPro" id="IPR036895">
    <property type="entry name" value="Uracil-DNA_glycosylase-like_sf"/>
</dbReference>
<dbReference type="PANTHER" id="PTHR33693">
    <property type="entry name" value="TYPE-5 URACIL-DNA GLYCOSYLASE"/>
    <property type="match status" value="1"/>
</dbReference>
<keyword evidence="8" id="KW-0411">Iron-sulfur</keyword>
<protein>
    <recommendedName>
        <fullName evidence="2">Type-4 uracil-DNA glycosylase</fullName>
    </recommendedName>
</protein>
<dbReference type="SMART" id="SM00986">
    <property type="entry name" value="UDG"/>
    <property type="match status" value="1"/>
</dbReference>
<dbReference type="CDD" id="cd10030">
    <property type="entry name" value="UDG-F4_TTUDGA_SPO1dp_like"/>
    <property type="match status" value="1"/>
</dbReference>
<sequence length="551" mass="60107">MPHVILPRIGTDRAWREAARACLAARLAPERVTWSLGEAEDLLFDDDEVPPAPRPGTVRAPAAFVELAAQAVWHRDPERFARLYGLLWRLRLHPRLMDDPADAAVAQLIRMARAVRRDIHRLHAFVRFREVGDRTAPRRRFAAWIEPQHLTLEPAAPFFARRFADMDWLIATPDLVACFEDGVLRFEEGASRPELAEDEADALWRTYFAAIFNPARVNRRRMLAEMPRRWWAQMPEAAAIPDLLRKAEAAARTMAEAPPREPPLYARALARRAEAAPPRPHPPGPASVLAGDLAACRACPLWEGATQPVPGEGPPDAPLMLVGEQPEDRDDLTGRPFAGPAGDLLLRLLAEAGIDRAQVYLTHAVKHFNYMTKGRQRLARSPGGAEIAACRPWLLRELELVRPRLIVALGATAAAALTGRAEGILRRRGGIEAGPEGLPVLLTLHPGHLLRLPDPVAAEMETEALRRDLITARRHLEGMAAGSGGDADASPSAEANAPRRAGGSAAPRGSRGRVPDPRPPQPEPGRSSPASIPPSRQGHAPSVPPRGVCGG</sequence>
<keyword evidence="9" id="KW-0234">DNA repair</keyword>
<dbReference type="AlphaFoldDB" id="S9SK20"/>
<evidence type="ECO:0000256" key="7">
    <source>
        <dbReference type="ARBA" id="ARBA00023004"/>
    </source>
</evidence>
<dbReference type="NCBIfam" id="TIGR03914">
    <property type="entry name" value="UDG_fam_dom"/>
    <property type="match status" value="1"/>
</dbReference>
<evidence type="ECO:0000256" key="8">
    <source>
        <dbReference type="ARBA" id="ARBA00023014"/>
    </source>
</evidence>
<keyword evidence="4" id="KW-0479">Metal-binding</keyword>
<comment type="similarity">
    <text evidence="1">Belongs to the uracil-DNA glycosylase (UDG) superfamily. Type 4 (UDGa) family.</text>
</comment>
<gene>
    <name evidence="12" type="ORF">ruthe_01522</name>
</gene>
<keyword evidence="3" id="KW-0004">4Fe-4S</keyword>
<dbReference type="InterPro" id="IPR005273">
    <property type="entry name" value="Ura-DNA_glyco_family4"/>
</dbReference>
<dbReference type="EMBL" id="AOLV01000010">
    <property type="protein sequence ID" value="EPX86704.1"/>
    <property type="molecule type" value="Genomic_DNA"/>
</dbReference>
<dbReference type="NCBIfam" id="TIGR03915">
    <property type="entry name" value="SAM_7_link_chp"/>
    <property type="match status" value="1"/>
</dbReference>
<evidence type="ECO:0000313" key="13">
    <source>
        <dbReference type="Proteomes" id="UP000015346"/>
    </source>
</evidence>
<keyword evidence="5" id="KW-0227">DNA damage</keyword>
<proteinExistence type="inferred from homology"/>
<keyword evidence="7" id="KW-0408">Iron</keyword>
<evidence type="ECO:0000256" key="1">
    <source>
        <dbReference type="ARBA" id="ARBA00006521"/>
    </source>
</evidence>
<dbReference type="GO" id="GO:0097506">
    <property type="term" value="F:deaminated base DNA N-glycosylase activity"/>
    <property type="evidence" value="ECO:0007669"/>
    <property type="project" value="UniProtKB-ARBA"/>
</dbReference>
<dbReference type="InterPro" id="IPR025404">
    <property type="entry name" value="DUF4130"/>
</dbReference>
<dbReference type="SMART" id="SM00987">
    <property type="entry name" value="UreE_C"/>
    <property type="match status" value="1"/>
</dbReference>
<dbReference type="HOGENOM" id="CLU_046101_1_0_5"/>
<evidence type="ECO:0000256" key="5">
    <source>
        <dbReference type="ARBA" id="ARBA00022763"/>
    </source>
</evidence>
<dbReference type="Pfam" id="PF13566">
    <property type="entry name" value="DUF4130"/>
    <property type="match status" value="1"/>
</dbReference>
<keyword evidence="13" id="KW-1185">Reference proteome</keyword>
<dbReference type="GO" id="GO:0006281">
    <property type="term" value="P:DNA repair"/>
    <property type="evidence" value="ECO:0007669"/>
    <property type="project" value="UniProtKB-KW"/>
</dbReference>
<keyword evidence="12" id="KW-0548">Nucleotidyltransferase</keyword>
<organism evidence="12 13">
    <name type="scientific">Rubellimicrobium thermophilum DSM 16684</name>
    <dbReference type="NCBI Taxonomy" id="1123069"/>
    <lineage>
        <taxon>Bacteria</taxon>
        <taxon>Pseudomonadati</taxon>
        <taxon>Pseudomonadota</taxon>
        <taxon>Alphaproteobacteria</taxon>
        <taxon>Rhodobacterales</taxon>
        <taxon>Roseobacteraceae</taxon>
        <taxon>Rubellimicrobium</taxon>
    </lineage>
</organism>
<reference evidence="12 13" key="1">
    <citation type="journal article" date="2013" name="Stand. Genomic Sci.">
        <title>Genome sequence of the reddish-pigmented Rubellimicrobium thermophilum type strain (DSM 16684(T)), a member of the Roseobacter clade.</title>
        <authorList>
            <person name="Fiebig A."/>
            <person name="Riedel T."/>
            <person name="Gronow S."/>
            <person name="Petersen J."/>
            <person name="Klenk H.P."/>
            <person name="Goker M."/>
        </authorList>
    </citation>
    <scope>NUCLEOTIDE SEQUENCE [LARGE SCALE GENOMIC DNA]</scope>
    <source>
        <strain evidence="12 13">DSM 16684</strain>
    </source>
</reference>
<evidence type="ECO:0000256" key="6">
    <source>
        <dbReference type="ARBA" id="ARBA00022801"/>
    </source>
</evidence>
<dbReference type="Gene3D" id="3.40.470.10">
    <property type="entry name" value="Uracil-DNA glycosylase-like domain"/>
    <property type="match status" value="1"/>
</dbReference>
<feature type="region of interest" description="Disordered" evidence="10">
    <location>
        <begin position="480"/>
        <end position="551"/>
    </location>
</feature>
<dbReference type="GO" id="GO:0016779">
    <property type="term" value="F:nucleotidyltransferase activity"/>
    <property type="evidence" value="ECO:0007669"/>
    <property type="project" value="UniProtKB-KW"/>
</dbReference>
<dbReference type="Proteomes" id="UP000015346">
    <property type="component" value="Unassembled WGS sequence"/>
</dbReference>
<evidence type="ECO:0000256" key="2">
    <source>
        <dbReference type="ARBA" id="ARBA00019403"/>
    </source>
</evidence>
<accession>S9SK20</accession>
<evidence type="ECO:0000259" key="11">
    <source>
        <dbReference type="SMART" id="SM00986"/>
    </source>
</evidence>
<evidence type="ECO:0000256" key="9">
    <source>
        <dbReference type="ARBA" id="ARBA00023204"/>
    </source>
</evidence>
<dbReference type="GO" id="GO:0046872">
    <property type="term" value="F:metal ion binding"/>
    <property type="evidence" value="ECO:0007669"/>
    <property type="project" value="UniProtKB-KW"/>
</dbReference>